<dbReference type="RefSeq" id="WP_089418406.1">
    <property type="nucleotide sequence ID" value="NZ_CP022424.1"/>
</dbReference>
<sequence length="83" mass="9519">MAQVTIYLEDSLLQVAREAATRQSVSLSQWFSQFAAQEKKRQAQDWGLFFSQLDAISAPQNDPFPNPDALRRHEVADLPREAW</sequence>
<evidence type="ECO:0000313" key="2">
    <source>
        <dbReference type="EMBL" id="ASM79260.1"/>
    </source>
</evidence>
<dbReference type="Proteomes" id="UP000199729">
    <property type="component" value="Plasmid pVF1"/>
</dbReference>
<dbReference type="AlphaFoldDB" id="A0A221KKB6"/>
<geneLocation type="plasmid" evidence="3">
    <name>pvf1</name>
</geneLocation>
<evidence type="ECO:0000256" key="1">
    <source>
        <dbReference type="SAM" id="MobiDB-lite"/>
    </source>
</evidence>
<evidence type="ECO:0008006" key="4">
    <source>
        <dbReference type="Google" id="ProtNLM"/>
    </source>
</evidence>
<name>A0A221KKB6_VITFI</name>
<keyword evidence="3" id="KW-1185">Reference proteome</keyword>
<dbReference type="OrthoDB" id="9181830at2"/>
<reference evidence="2 3" key="1">
    <citation type="submission" date="2017-07" db="EMBL/GenBank/DDBJ databases">
        <title>Complete Genome Sequence of the cosmetic ferment Vitreoscilla filiformis (ATCC15551).</title>
        <authorList>
            <person name="Contreras S."/>
            <person name="Sagory-Zalkind P."/>
            <person name="Blanquart H."/>
            <person name="Iltis A."/>
            <person name="Morand S.C."/>
        </authorList>
    </citation>
    <scope>NUCLEOTIDE SEQUENCE [LARGE SCALE GENOMIC DNA]</scope>
    <source>
        <strain evidence="2 3">ATCC 15551</strain>
        <plasmid evidence="3">Plasmid pvf1</plasmid>
    </source>
</reference>
<dbReference type="EMBL" id="CP022424">
    <property type="protein sequence ID" value="ASM79260.1"/>
    <property type="molecule type" value="Genomic_DNA"/>
</dbReference>
<organism evidence="2 3">
    <name type="scientific">Vitreoscilla filiformis</name>
    <dbReference type="NCBI Taxonomy" id="63"/>
    <lineage>
        <taxon>Bacteria</taxon>
        <taxon>Pseudomonadati</taxon>
        <taxon>Pseudomonadota</taxon>
        <taxon>Betaproteobacteria</taxon>
        <taxon>Neisseriales</taxon>
        <taxon>Neisseriaceae</taxon>
        <taxon>Vitreoscilla</taxon>
    </lineage>
</organism>
<evidence type="ECO:0000313" key="3">
    <source>
        <dbReference type="Proteomes" id="UP000199729"/>
    </source>
</evidence>
<dbReference type="KEGG" id="vff:VITFI_CDS3483"/>
<gene>
    <name evidence="2" type="ORF">VITFI_CDS3483</name>
</gene>
<feature type="compositionally biased region" description="Basic and acidic residues" evidence="1">
    <location>
        <begin position="69"/>
        <end position="83"/>
    </location>
</feature>
<protein>
    <recommendedName>
        <fullName evidence="4">CopG family transcriptional regulator</fullName>
    </recommendedName>
</protein>
<proteinExistence type="predicted"/>
<keyword evidence="2" id="KW-0614">Plasmid</keyword>
<feature type="region of interest" description="Disordered" evidence="1">
    <location>
        <begin position="58"/>
        <end position="83"/>
    </location>
</feature>
<accession>A0A221KKB6</accession>